<keyword evidence="3" id="KW-1185">Reference proteome</keyword>
<gene>
    <name evidence="2" type="ORF">SUTH_01188</name>
</gene>
<dbReference type="OrthoDB" id="9104688at2"/>
<evidence type="ECO:0000256" key="1">
    <source>
        <dbReference type="SAM" id="SignalP"/>
    </source>
</evidence>
<dbReference type="AlphaFoldDB" id="W0SH11"/>
<dbReference type="KEGG" id="shd:SUTH_01188"/>
<organism evidence="2 3">
    <name type="scientific">Sulfuritalea hydrogenivorans sk43H</name>
    <dbReference type="NCBI Taxonomy" id="1223802"/>
    <lineage>
        <taxon>Bacteria</taxon>
        <taxon>Pseudomonadati</taxon>
        <taxon>Pseudomonadota</taxon>
        <taxon>Betaproteobacteria</taxon>
        <taxon>Nitrosomonadales</taxon>
        <taxon>Sterolibacteriaceae</taxon>
        <taxon>Sulfuritalea</taxon>
    </lineage>
</organism>
<accession>W0SH11</accession>
<feature type="signal peptide" evidence="1">
    <location>
        <begin position="1"/>
        <end position="20"/>
    </location>
</feature>
<reference evidence="2 3" key="1">
    <citation type="journal article" date="2014" name="Syst. Appl. Microbiol.">
        <title>Complete genomes of freshwater sulfur oxidizers Sulfuricella denitrificans skB26 and Sulfuritalea hydrogenivorans sk43H: genetic insights into the sulfur oxidation pathway of betaproteobacteria.</title>
        <authorList>
            <person name="Watanabe T."/>
            <person name="Kojima H."/>
            <person name="Fukui M."/>
        </authorList>
    </citation>
    <scope>NUCLEOTIDE SEQUENCE [LARGE SCALE GENOMIC DNA]</scope>
    <source>
        <strain evidence="2">DSM22779</strain>
    </source>
</reference>
<dbReference type="RefSeq" id="WP_148312862.1">
    <property type="nucleotide sequence ID" value="NZ_AP012547.1"/>
</dbReference>
<sequence length="142" mass="15558">MSARKWMAALALACSGPTMAQGNLGELLDMGAKQIQKDELVSLLSGLTMSGESFTNQGGTIRFGYKADGTVSGGLRTADGREFPSTGTWKVDDSGKFCREMIRANGARWGDCRYFFKLSDAYYAAETNDRGTKIEKRVFEKK</sequence>
<evidence type="ECO:0000313" key="2">
    <source>
        <dbReference type="EMBL" id="BAO28988.1"/>
    </source>
</evidence>
<evidence type="ECO:0000313" key="3">
    <source>
        <dbReference type="Proteomes" id="UP000031637"/>
    </source>
</evidence>
<proteinExistence type="predicted"/>
<dbReference type="Proteomes" id="UP000031637">
    <property type="component" value="Chromosome"/>
</dbReference>
<feature type="chain" id="PRO_5004795424" evidence="1">
    <location>
        <begin position="21"/>
        <end position="142"/>
    </location>
</feature>
<name>W0SH11_9PROT</name>
<dbReference type="EMBL" id="AP012547">
    <property type="protein sequence ID" value="BAO28988.1"/>
    <property type="molecule type" value="Genomic_DNA"/>
</dbReference>
<dbReference type="HOGENOM" id="CLU_1745707_0_0_4"/>
<keyword evidence="1" id="KW-0732">Signal</keyword>
<protein>
    <submittedName>
        <fullName evidence="2">Uncharacterized protein</fullName>
    </submittedName>
</protein>